<comment type="caution">
    <text evidence="2">The sequence shown here is derived from an EMBL/GenBank/DDBJ whole genome shotgun (WGS) entry which is preliminary data.</text>
</comment>
<keyword evidence="3" id="KW-1185">Reference proteome</keyword>
<dbReference type="EMBL" id="LLZH01000338">
    <property type="protein sequence ID" value="KUL22741.1"/>
    <property type="molecule type" value="Genomic_DNA"/>
</dbReference>
<name>A0A101J9L5_9ACTN</name>
<evidence type="ECO:0000256" key="1">
    <source>
        <dbReference type="SAM" id="Phobius"/>
    </source>
</evidence>
<proteinExistence type="predicted"/>
<feature type="transmembrane region" description="Helical" evidence="1">
    <location>
        <begin position="41"/>
        <end position="62"/>
    </location>
</feature>
<accession>A0A101J9L5</accession>
<gene>
    <name evidence="2" type="ORF">ADL15_47635</name>
</gene>
<dbReference type="AlphaFoldDB" id="A0A101J9L5"/>
<dbReference type="RefSeq" id="WP_067707052.1">
    <property type="nucleotide sequence ID" value="NZ_LLZH01000338.1"/>
</dbReference>
<evidence type="ECO:0000313" key="3">
    <source>
        <dbReference type="Proteomes" id="UP000053244"/>
    </source>
</evidence>
<reference evidence="2 3" key="1">
    <citation type="submission" date="2015-10" db="EMBL/GenBank/DDBJ databases">
        <authorList>
            <person name="Gilbert D.G."/>
        </authorList>
    </citation>
    <scope>NUCLEOTIDE SEQUENCE [LARGE SCALE GENOMIC DNA]</scope>
    <source>
        <strain evidence="2 3">NRRL B-16712</strain>
    </source>
</reference>
<protein>
    <submittedName>
        <fullName evidence="2">Uncharacterized protein</fullName>
    </submittedName>
</protein>
<organism evidence="2 3">
    <name type="scientific">Actinoplanes awajinensis subsp. mycoplanecinus</name>
    <dbReference type="NCBI Taxonomy" id="135947"/>
    <lineage>
        <taxon>Bacteria</taxon>
        <taxon>Bacillati</taxon>
        <taxon>Actinomycetota</taxon>
        <taxon>Actinomycetes</taxon>
        <taxon>Micromonosporales</taxon>
        <taxon>Micromonosporaceae</taxon>
        <taxon>Actinoplanes</taxon>
    </lineage>
</organism>
<keyword evidence="1" id="KW-1133">Transmembrane helix</keyword>
<keyword evidence="1" id="KW-0812">Transmembrane</keyword>
<dbReference type="Proteomes" id="UP000053244">
    <property type="component" value="Unassembled WGS sequence"/>
</dbReference>
<evidence type="ECO:0000313" key="2">
    <source>
        <dbReference type="EMBL" id="KUL22741.1"/>
    </source>
</evidence>
<keyword evidence="1" id="KW-0472">Membrane</keyword>
<dbReference type="OrthoDB" id="3288309at2"/>
<sequence>MDELDRLLAETMRDAEDHAPSDSGLLGSVHDRSRRYHRRRIVTGAAAVAVLAVAVPVGTVVANRSDPVTPVAPIASVSPAASALTSGWTAPTFPYTLPATGGMRKPVASIAAGNPSAFFEATELRDHADITVTVSNREPSFTSPATEVHRQVRGHSGTLRTVDVQPAKQLNLTWKESANRWIQLATDDTYTPSQVVALADALTPATIAVSPPFALDFSPAGLLTDTVSASRMTFRAPSATPGTAALTTVLRHRQQLKTVNQKIQGYDAQLDRRAGAVVLSIDVTDWNATLVITVSDAFTISDAELITFAAGVRVLNRSNPE</sequence>